<feature type="compositionally biased region" description="Polar residues" evidence="1">
    <location>
        <begin position="94"/>
        <end position="125"/>
    </location>
</feature>
<sequence>MDKSRNQKNLKLMQKHLAKDRIGSPEYESSDGDQSNINDFVDKRIISNRRTNDSRKVHKNVLNVDCNEIPPNSKFDSLISDEECDHEGAENNLIIHNSSAQNSQMPSKNPESQRNAINVGNNFLK</sequence>
<evidence type="ECO:0000313" key="2">
    <source>
        <dbReference type="EMBL" id="GIX96500.1"/>
    </source>
</evidence>
<keyword evidence="3" id="KW-1185">Reference proteome</keyword>
<evidence type="ECO:0000256" key="1">
    <source>
        <dbReference type="SAM" id="MobiDB-lite"/>
    </source>
</evidence>
<protein>
    <submittedName>
        <fullName evidence="2">Uncharacterized protein</fullName>
    </submittedName>
</protein>
<feature type="region of interest" description="Disordered" evidence="1">
    <location>
        <begin position="89"/>
        <end position="125"/>
    </location>
</feature>
<feature type="region of interest" description="Disordered" evidence="1">
    <location>
        <begin position="1"/>
        <end position="37"/>
    </location>
</feature>
<reference evidence="2 3" key="1">
    <citation type="submission" date="2021-06" db="EMBL/GenBank/DDBJ databases">
        <title>Caerostris extrusa draft genome.</title>
        <authorList>
            <person name="Kono N."/>
            <person name="Arakawa K."/>
        </authorList>
    </citation>
    <scope>NUCLEOTIDE SEQUENCE [LARGE SCALE GENOMIC DNA]</scope>
</reference>
<dbReference type="EMBL" id="BPLR01004657">
    <property type="protein sequence ID" value="GIX96500.1"/>
    <property type="molecule type" value="Genomic_DNA"/>
</dbReference>
<dbReference type="Proteomes" id="UP001054945">
    <property type="component" value="Unassembled WGS sequence"/>
</dbReference>
<comment type="caution">
    <text evidence="2">The sequence shown here is derived from an EMBL/GenBank/DDBJ whole genome shotgun (WGS) entry which is preliminary data.</text>
</comment>
<evidence type="ECO:0000313" key="3">
    <source>
        <dbReference type="Proteomes" id="UP001054945"/>
    </source>
</evidence>
<dbReference type="AlphaFoldDB" id="A0AAV4PKL2"/>
<proteinExistence type="predicted"/>
<gene>
    <name evidence="2" type="ORF">CEXT_504921</name>
</gene>
<organism evidence="2 3">
    <name type="scientific">Caerostris extrusa</name>
    <name type="common">Bark spider</name>
    <name type="synonym">Caerostris bankana</name>
    <dbReference type="NCBI Taxonomy" id="172846"/>
    <lineage>
        <taxon>Eukaryota</taxon>
        <taxon>Metazoa</taxon>
        <taxon>Ecdysozoa</taxon>
        <taxon>Arthropoda</taxon>
        <taxon>Chelicerata</taxon>
        <taxon>Arachnida</taxon>
        <taxon>Araneae</taxon>
        <taxon>Araneomorphae</taxon>
        <taxon>Entelegynae</taxon>
        <taxon>Araneoidea</taxon>
        <taxon>Araneidae</taxon>
        <taxon>Caerostris</taxon>
    </lineage>
</organism>
<name>A0AAV4PKL2_CAEEX</name>
<accession>A0AAV4PKL2</accession>